<feature type="domain" description="NAD-dependent epimerase/dehydratase" evidence="1">
    <location>
        <begin position="72"/>
        <end position="185"/>
    </location>
</feature>
<protein>
    <submittedName>
        <fullName evidence="2">NAD-dependent epimerase/dehydratase</fullName>
    </submittedName>
</protein>
<dbReference type="InterPro" id="IPR036291">
    <property type="entry name" value="NAD(P)-bd_dom_sf"/>
</dbReference>
<dbReference type="GO" id="GO:0005737">
    <property type="term" value="C:cytoplasm"/>
    <property type="evidence" value="ECO:0007669"/>
    <property type="project" value="TreeGrafter"/>
</dbReference>
<dbReference type="InterPro" id="IPR001509">
    <property type="entry name" value="Epimerase_deHydtase"/>
</dbReference>
<dbReference type="PANTHER" id="PTHR48079">
    <property type="entry name" value="PROTEIN YEEZ"/>
    <property type="match status" value="1"/>
</dbReference>
<dbReference type="PANTHER" id="PTHR48079:SF6">
    <property type="entry name" value="NAD(P)-BINDING DOMAIN-CONTAINING PROTEIN-RELATED"/>
    <property type="match status" value="1"/>
</dbReference>
<evidence type="ECO:0000259" key="1">
    <source>
        <dbReference type="Pfam" id="PF01370"/>
    </source>
</evidence>
<dbReference type="Gene3D" id="3.40.50.720">
    <property type="entry name" value="NAD(P)-binding Rossmann-like Domain"/>
    <property type="match status" value="1"/>
</dbReference>
<organism evidence="2 3">
    <name type="scientific">Cordyceps javanica</name>
    <dbReference type="NCBI Taxonomy" id="43265"/>
    <lineage>
        <taxon>Eukaryota</taxon>
        <taxon>Fungi</taxon>
        <taxon>Dikarya</taxon>
        <taxon>Ascomycota</taxon>
        <taxon>Pezizomycotina</taxon>
        <taxon>Sordariomycetes</taxon>
        <taxon>Hypocreomycetidae</taxon>
        <taxon>Hypocreales</taxon>
        <taxon>Cordycipitaceae</taxon>
        <taxon>Cordyceps</taxon>
    </lineage>
</organism>
<evidence type="ECO:0000313" key="3">
    <source>
        <dbReference type="Proteomes" id="UP000315783"/>
    </source>
</evidence>
<sequence length="373" mass="40151">MEFRTKNEHNGSNVKLYKRRGGLGYRDGQSLAALIYSSTINTYRVNLHIITGKNRQSNRHEYTRTTRKMNTLVVGGTGLIGGHAALHLRSLGHNVTIAGRTQPQAPSPLADLAFLRGNYLSGDITKEQLSAFETVVFTAGTDARHVPADVRDHDAYFLRANGEGVPAFAALAREAGVARFVHVGSYFWHAAPSLVEGSAYVRSRKLESEGVAALARPGFAATSLCPPMLVGDVSATAASPFAAELVQYFQGRFGPAETAPPGGMAFLTLRSLSQAVAAAVANSGRVSGRVLFVADENLTYAQFFGYFRRALGVADGGGELRIDEDHPLFPRAVRMAGDANVFMETTAETQELLGNYARNDVYNAVEAIVAKRV</sequence>
<reference evidence="2 3" key="1">
    <citation type="journal article" date="2019" name="Appl. Microbiol. Biotechnol.">
        <title>Genome sequence of Isaria javanica and comparative genome analysis insights into family S53 peptidase evolution in fungal entomopathogens.</title>
        <authorList>
            <person name="Lin R."/>
            <person name="Zhang X."/>
            <person name="Xin B."/>
            <person name="Zou M."/>
            <person name="Gao Y."/>
            <person name="Qin F."/>
            <person name="Hu Q."/>
            <person name="Xie B."/>
            <person name="Cheng X."/>
        </authorList>
    </citation>
    <scope>NUCLEOTIDE SEQUENCE [LARGE SCALE GENOMIC DNA]</scope>
    <source>
        <strain evidence="2 3">IJ1G</strain>
    </source>
</reference>
<dbReference type="Pfam" id="PF01370">
    <property type="entry name" value="Epimerase"/>
    <property type="match status" value="1"/>
</dbReference>
<proteinExistence type="predicted"/>
<comment type="caution">
    <text evidence="2">The sequence shown here is derived from an EMBL/GenBank/DDBJ whole genome shotgun (WGS) entry which is preliminary data.</text>
</comment>
<gene>
    <name evidence="2" type="ORF">IF1G_09423</name>
</gene>
<dbReference type="STRING" id="43265.A0A545UQV4"/>
<evidence type="ECO:0000313" key="2">
    <source>
        <dbReference type="EMBL" id="TQV91838.1"/>
    </source>
</evidence>
<keyword evidence="3" id="KW-1185">Reference proteome</keyword>
<dbReference type="InterPro" id="IPR051783">
    <property type="entry name" value="NAD(P)-dependent_oxidoreduct"/>
</dbReference>
<name>A0A545UQV4_9HYPO</name>
<accession>A0A545UQV4</accession>
<dbReference type="Proteomes" id="UP000315783">
    <property type="component" value="Unassembled WGS sequence"/>
</dbReference>
<dbReference type="AlphaFoldDB" id="A0A545UQV4"/>
<dbReference type="SUPFAM" id="SSF51735">
    <property type="entry name" value="NAD(P)-binding Rossmann-fold domains"/>
    <property type="match status" value="1"/>
</dbReference>
<dbReference type="EMBL" id="SPUK01000017">
    <property type="protein sequence ID" value="TQV91838.1"/>
    <property type="molecule type" value="Genomic_DNA"/>
</dbReference>
<dbReference type="GO" id="GO:0004029">
    <property type="term" value="F:aldehyde dehydrogenase (NAD+) activity"/>
    <property type="evidence" value="ECO:0007669"/>
    <property type="project" value="TreeGrafter"/>
</dbReference>